<feature type="domain" description="Flagellar hook-associated protein FlgK helical" evidence="9">
    <location>
        <begin position="111"/>
        <end position="348"/>
    </location>
</feature>
<dbReference type="InterPro" id="IPR001444">
    <property type="entry name" value="Flag_bb_rod_N"/>
</dbReference>
<proteinExistence type="inferred from homology"/>
<feature type="domain" description="Flagellar basal body rod protein N-terminal" evidence="7">
    <location>
        <begin position="7"/>
        <end position="37"/>
    </location>
</feature>
<dbReference type="GO" id="GO:0005198">
    <property type="term" value="F:structural molecule activity"/>
    <property type="evidence" value="ECO:0007669"/>
    <property type="project" value="InterPro"/>
</dbReference>
<keyword evidence="5" id="KW-0964">Secreted</keyword>
<evidence type="ECO:0000313" key="11">
    <source>
        <dbReference type="Proteomes" id="UP000248783"/>
    </source>
</evidence>
<accession>A0A2W5WRZ1</accession>
<dbReference type="InterPro" id="IPR053927">
    <property type="entry name" value="FlgK_helical"/>
</dbReference>
<organism evidence="10 11">
    <name type="scientific">Xylanimonas oleitrophica</name>
    <dbReference type="NCBI Taxonomy" id="2607479"/>
    <lineage>
        <taxon>Bacteria</taxon>
        <taxon>Bacillati</taxon>
        <taxon>Actinomycetota</taxon>
        <taxon>Actinomycetes</taxon>
        <taxon>Micrococcales</taxon>
        <taxon>Promicromonosporaceae</taxon>
        <taxon>Xylanimonas</taxon>
    </lineage>
</organism>
<evidence type="ECO:0000259" key="8">
    <source>
        <dbReference type="Pfam" id="PF06429"/>
    </source>
</evidence>
<dbReference type="AlphaFoldDB" id="A0A2W5WRZ1"/>
<feature type="domain" description="Flagellar basal-body/hook protein C-terminal" evidence="8">
    <location>
        <begin position="434"/>
        <end position="474"/>
    </location>
</feature>
<evidence type="ECO:0000256" key="1">
    <source>
        <dbReference type="ARBA" id="ARBA00004365"/>
    </source>
</evidence>
<keyword evidence="10" id="KW-0282">Flagellum</keyword>
<dbReference type="GO" id="GO:0005576">
    <property type="term" value="C:extracellular region"/>
    <property type="evidence" value="ECO:0007669"/>
    <property type="project" value="UniProtKB-SubCell"/>
</dbReference>
<keyword evidence="10" id="KW-0966">Cell projection</keyword>
<dbReference type="NCBIfam" id="TIGR02492">
    <property type="entry name" value="flgK_ends"/>
    <property type="match status" value="1"/>
</dbReference>
<comment type="similarity">
    <text evidence="3">Belongs to the flagella basal body rod proteins family.</text>
</comment>
<evidence type="ECO:0000256" key="5">
    <source>
        <dbReference type="ARBA" id="ARBA00022525"/>
    </source>
</evidence>
<keyword evidence="6" id="KW-0975">Bacterial flagellum</keyword>
<evidence type="ECO:0000256" key="2">
    <source>
        <dbReference type="ARBA" id="ARBA00004613"/>
    </source>
</evidence>
<dbReference type="Pfam" id="PF00460">
    <property type="entry name" value="Flg_bb_rod"/>
    <property type="match status" value="1"/>
</dbReference>
<dbReference type="GO" id="GO:0044780">
    <property type="term" value="P:bacterial-type flagellum assembly"/>
    <property type="evidence" value="ECO:0007669"/>
    <property type="project" value="InterPro"/>
</dbReference>
<name>A0A2W5WRZ1_9MICO</name>
<comment type="caution">
    <text evidence="10">The sequence shown here is derived from an EMBL/GenBank/DDBJ whole genome shotgun (WGS) entry which is preliminary data.</text>
</comment>
<keyword evidence="10" id="KW-0969">Cilium</keyword>
<dbReference type="PANTHER" id="PTHR30033">
    <property type="entry name" value="FLAGELLAR HOOK-ASSOCIATED PROTEIN 1"/>
    <property type="match status" value="1"/>
</dbReference>
<evidence type="ECO:0000256" key="4">
    <source>
        <dbReference type="ARBA" id="ARBA00016244"/>
    </source>
</evidence>
<evidence type="ECO:0000256" key="6">
    <source>
        <dbReference type="ARBA" id="ARBA00023143"/>
    </source>
</evidence>
<dbReference type="Pfam" id="PF22638">
    <property type="entry name" value="FlgK_D1"/>
    <property type="match status" value="1"/>
</dbReference>
<dbReference type="RefSeq" id="WP_111249974.1">
    <property type="nucleotide sequence ID" value="NZ_QKWH01000002.1"/>
</dbReference>
<sequence>MSTFSGLSTALSSLTAQRQALDVSGQNVANVNTVGYTRQRANLTSVGGVTVPSMFSVSNGVGNGTKVSDFARLGDVFLDTRVRVQTSSATYLKAVADGLKALEATVGEPSASKTGFSDQLTAMWGAWNDLANTPDTEAARSVVLETSSAVAARLGSMYAAARTEWNQQYDTAVALVAKTNATAANVADLNARIQQITNSGGVANELIDARDLAVTELAALVGGTVQYGNDGQVDVLVGGNPLVAGSTARELKVSGAPSFGHVMGTAGGEATAVTIEWASRPGSSAGLDGGQLAGILAVLAPANETGTGGPLAEAAARYDRLAVDLARQVNDLHAGAYTVDGQPGGEFFTFTGQPGALSLTVAITDPSRIAVSASAQDQLDGSVAARLAALGTTPGGPDAQWNAFVVDLGSRTSSAGARAAVSEVARASAVSQQLANASVDLDEETVNMVAYQRAYEGAARVLTAIDQMLDTLINRTGVVGR</sequence>
<dbReference type="PANTHER" id="PTHR30033:SF1">
    <property type="entry name" value="FLAGELLAR HOOK-ASSOCIATED PROTEIN 1"/>
    <property type="match status" value="1"/>
</dbReference>
<dbReference type="InterPro" id="IPR010930">
    <property type="entry name" value="Flg_bb/hook_C_dom"/>
</dbReference>
<comment type="subcellular location">
    <subcellularLocation>
        <location evidence="1">Bacterial flagellum</location>
    </subcellularLocation>
    <subcellularLocation>
        <location evidence="2">Secreted</location>
    </subcellularLocation>
</comment>
<protein>
    <recommendedName>
        <fullName evidence="4">Flagellar hook-associated protein 1</fullName>
    </recommendedName>
</protein>
<gene>
    <name evidence="10" type="ORF">DNL40_04040</name>
</gene>
<reference evidence="10 11" key="1">
    <citation type="submission" date="2018-06" db="EMBL/GenBank/DDBJ databases">
        <title>Whole genome sequencing of a novel hydrocarbon degrading bacterial strain, PW21 isolated from oil contaminated produced water sample.</title>
        <authorList>
            <person name="Nagkirti P."/>
            <person name="Shaikh A."/>
            <person name="Gowdaman V."/>
            <person name="Engineer A.E."/>
            <person name="Dagar S."/>
            <person name="Dhakephalkar P.K."/>
        </authorList>
    </citation>
    <scope>NUCLEOTIDE SEQUENCE [LARGE SCALE GENOMIC DNA]</scope>
    <source>
        <strain evidence="10 11">PW21</strain>
    </source>
</reference>
<dbReference type="InterPro" id="IPR002371">
    <property type="entry name" value="FlgK"/>
</dbReference>
<evidence type="ECO:0000256" key="3">
    <source>
        <dbReference type="ARBA" id="ARBA00009677"/>
    </source>
</evidence>
<keyword evidence="11" id="KW-1185">Reference proteome</keyword>
<dbReference type="EMBL" id="QKWH01000002">
    <property type="protein sequence ID" value="PZR54117.1"/>
    <property type="molecule type" value="Genomic_DNA"/>
</dbReference>
<evidence type="ECO:0000313" key="10">
    <source>
        <dbReference type="EMBL" id="PZR54117.1"/>
    </source>
</evidence>
<dbReference type="GO" id="GO:0009424">
    <property type="term" value="C:bacterial-type flagellum hook"/>
    <property type="evidence" value="ECO:0007669"/>
    <property type="project" value="InterPro"/>
</dbReference>
<dbReference type="Proteomes" id="UP000248783">
    <property type="component" value="Unassembled WGS sequence"/>
</dbReference>
<dbReference type="SUPFAM" id="SSF64518">
    <property type="entry name" value="Phase 1 flagellin"/>
    <property type="match status" value="1"/>
</dbReference>
<evidence type="ECO:0000259" key="7">
    <source>
        <dbReference type="Pfam" id="PF00460"/>
    </source>
</evidence>
<dbReference type="Pfam" id="PF06429">
    <property type="entry name" value="Flg_bbr_C"/>
    <property type="match status" value="1"/>
</dbReference>
<evidence type="ECO:0000259" key="9">
    <source>
        <dbReference type="Pfam" id="PF22638"/>
    </source>
</evidence>